<name>A0A075MU34_9ARCH</name>
<gene>
    <name evidence="2" type="ORF">NTE_00726</name>
</gene>
<dbReference type="EMBL" id="CP007174">
    <property type="protein sequence ID" value="AIF82804.1"/>
    <property type="molecule type" value="Genomic_DNA"/>
</dbReference>
<feature type="transmembrane region" description="Helical" evidence="1">
    <location>
        <begin position="20"/>
        <end position="41"/>
    </location>
</feature>
<dbReference type="KEGG" id="nev:NTE_00726"/>
<organism evidence="2 3">
    <name type="scientific">Candidatus Nitrososphaera evergladensis SR1</name>
    <dbReference type="NCBI Taxonomy" id="1459636"/>
    <lineage>
        <taxon>Archaea</taxon>
        <taxon>Nitrososphaerota</taxon>
        <taxon>Nitrososphaeria</taxon>
        <taxon>Nitrososphaerales</taxon>
        <taxon>Nitrososphaeraceae</taxon>
        <taxon>Nitrososphaera</taxon>
    </lineage>
</organism>
<keyword evidence="1" id="KW-1133">Transmembrane helix</keyword>
<evidence type="ECO:0000313" key="3">
    <source>
        <dbReference type="Proteomes" id="UP000028194"/>
    </source>
</evidence>
<dbReference type="Proteomes" id="UP000028194">
    <property type="component" value="Chromosome"/>
</dbReference>
<keyword evidence="1" id="KW-0812">Transmembrane</keyword>
<proteinExistence type="predicted"/>
<dbReference type="AlphaFoldDB" id="A0A075MU34"/>
<dbReference type="eggNOG" id="arCOG08805">
    <property type="taxonomic scope" value="Archaea"/>
</dbReference>
<dbReference type="HOGENOM" id="CLU_100103_1_0_2"/>
<accession>A0A075MU34</accession>
<keyword evidence="1" id="KW-0472">Membrane</keyword>
<sequence>MPEPYPRVITHEKQADCPALAPYVLVNIVTVSIIAIPCIHVQIHMYETDPKHGVHSEDSINATFRVNASVMKKLRAESEKRQTSLNAYINQVLLQHVEWDLFESRIGMMPFPKPVLANIFASLSTEEIKMLATGIGKNTAIEMSIFVQGRFNVETFISWIETRMKNSGCEVVYHTGGDDGARKTIVIKHDLGKNWSLYMKTMIESALEEVLGKVSNSFISDSLVSLEYKI</sequence>
<reference evidence="2 3" key="1">
    <citation type="journal article" date="2014" name="PLoS ONE">
        <title>Genome Sequence of Candidatus Nitrososphaera evergladensis from Group I.1b Enriched from Everglades Soil Reveals Novel Genomic Features of the Ammonia-Oxidizing Archaea.</title>
        <authorList>
            <person name="Zhalnina K.V."/>
            <person name="Dias R."/>
            <person name="Leonard M.T."/>
            <person name="Dorr de Quadros P."/>
            <person name="Camargo F.A."/>
            <person name="Drew J.C."/>
            <person name="Farmerie W.G."/>
            <person name="Daroub S.H."/>
            <person name="Triplett E.W."/>
        </authorList>
    </citation>
    <scope>NUCLEOTIDE SEQUENCE [LARGE SCALE GENOMIC DNA]</scope>
    <source>
        <strain evidence="2 3">SR1</strain>
    </source>
</reference>
<protein>
    <submittedName>
        <fullName evidence="2">Uncharacterized protein</fullName>
    </submittedName>
</protein>
<keyword evidence="3" id="KW-1185">Reference proteome</keyword>
<evidence type="ECO:0000256" key="1">
    <source>
        <dbReference type="SAM" id="Phobius"/>
    </source>
</evidence>
<evidence type="ECO:0000313" key="2">
    <source>
        <dbReference type="EMBL" id="AIF82804.1"/>
    </source>
</evidence>